<gene>
    <name evidence="2" type="ORF">ACFQGB_01605</name>
</gene>
<dbReference type="AlphaFoldDB" id="A0ABD5V801"/>
<protein>
    <submittedName>
        <fullName evidence="2">Uncharacterized protein</fullName>
    </submittedName>
</protein>
<sequence>MTSDSPSPLGLAALWLAATAALCAPLALAATAPPTDAISLPFESLTTPALAVLAATVGVVTLAVVIGVARAGTSTDRWGNRVATAAVVAVVSSFLAAATLTPPDPLTQLVVGVPLVGVALLAAHAAVAFGVDERVRALT</sequence>
<reference evidence="2 3" key="1">
    <citation type="journal article" date="2019" name="Int. J. Syst. Evol. Microbiol.">
        <title>The Global Catalogue of Microorganisms (GCM) 10K type strain sequencing project: providing services to taxonomists for standard genome sequencing and annotation.</title>
        <authorList>
            <consortium name="The Broad Institute Genomics Platform"/>
            <consortium name="The Broad Institute Genome Sequencing Center for Infectious Disease"/>
            <person name="Wu L."/>
            <person name="Ma J."/>
        </authorList>
    </citation>
    <scope>NUCLEOTIDE SEQUENCE [LARGE SCALE GENOMIC DNA]</scope>
    <source>
        <strain evidence="2 3">GX26</strain>
    </source>
</reference>
<feature type="transmembrane region" description="Helical" evidence="1">
    <location>
        <begin position="81"/>
        <end position="100"/>
    </location>
</feature>
<evidence type="ECO:0000313" key="3">
    <source>
        <dbReference type="Proteomes" id="UP001596395"/>
    </source>
</evidence>
<dbReference type="Proteomes" id="UP001596395">
    <property type="component" value="Unassembled WGS sequence"/>
</dbReference>
<keyword evidence="1" id="KW-0472">Membrane</keyword>
<feature type="transmembrane region" description="Helical" evidence="1">
    <location>
        <begin position="45"/>
        <end position="69"/>
    </location>
</feature>
<proteinExistence type="predicted"/>
<evidence type="ECO:0000256" key="1">
    <source>
        <dbReference type="SAM" id="Phobius"/>
    </source>
</evidence>
<feature type="transmembrane region" description="Helical" evidence="1">
    <location>
        <begin position="106"/>
        <end position="131"/>
    </location>
</feature>
<keyword evidence="1" id="KW-1133">Transmembrane helix</keyword>
<evidence type="ECO:0000313" key="2">
    <source>
        <dbReference type="EMBL" id="MFC6951547.1"/>
    </source>
</evidence>
<dbReference type="EMBL" id="JBHSXN010000001">
    <property type="protein sequence ID" value="MFC6951547.1"/>
    <property type="molecule type" value="Genomic_DNA"/>
</dbReference>
<accession>A0ABD5V801</accession>
<dbReference type="RefSeq" id="WP_336348576.1">
    <property type="nucleotide sequence ID" value="NZ_JAZAQL010000001.1"/>
</dbReference>
<keyword evidence="1" id="KW-0812">Transmembrane</keyword>
<keyword evidence="3" id="KW-1185">Reference proteome</keyword>
<organism evidence="2 3">
    <name type="scientific">Halorubellus litoreus</name>
    <dbReference type="NCBI Taxonomy" id="755308"/>
    <lineage>
        <taxon>Archaea</taxon>
        <taxon>Methanobacteriati</taxon>
        <taxon>Methanobacteriota</taxon>
        <taxon>Stenosarchaea group</taxon>
        <taxon>Halobacteria</taxon>
        <taxon>Halobacteriales</taxon>
        <taxon>Halorubellaceae</taxon>
        <taxon>Halorubellus</taxon>
    </lineage>
</organism>
<name>A0ABD5V801_9EURY</name>
<comment type="caution">
    <text evidence="2">The sequence shown here is derived from an EMBL/GenBank/DDBJ whole genome shotgun (WGS) entry which is preliminary data.</text>
</comment>